<feature type="domain" description="Helicase ATP-binding" evidence="17">
    <location>
        <begin position="719"/>
        <end position="943"/>
    </location>
</feature>
<dbReference type="GO" id="GO:0006353">
    <property type="term" value="P:DNA-templated transcription termination"/>
    <property type="evidence" value="ECO:0007669"/>
    <property type="project" value="UniProtKB-KW"/>
</dbReference>
<evidence type="ECO:0000256" key="3">
    <source>
        <dbReference type="ARBA" id="ARBA00022472"/>
    </source>
</evidence>
<keyword evidence="20" id="KW-1185">Reference proteome</keyword>
<evidence type="ECO:0000256" key="9">
    <source>
        <dbReference type="ARBA" id="ARBA00023015"/>
    </source>
</evidence>
<keyword evidence="11" id="KW-0804">Transcription</keyword>
<evidence type="ECO:0000259" key="18">
    <source>
        <dbReference type="PROSITE" id="PS51194"/>
    </source>
</evidence>
<dbReference type="GO" id="GO:0016787">
    <property type="term" value="F:hydrolase activity"/>
    <property type="evidence" value="ECO:0007669"/>
    <property type="project" value="UniProtKB-KW"/>
</dbReference>
<dbReference type="InterPro" id="IPR000330">
    <property type="entry name" value="SNF2_N"/>
</dbReference>
<name>A0A8J4Y774_CHIOP</name>
<dbReference type="GO" id="GO:0006281">
    <property type="term" value="P:DNA repair"/>
    <property type="evidence" value="ECO:0007669"/>
    <property type="project" value="TreeGrafter"/>
</dbReference>
<evidence type="ECO:0000256" key="4">
    <source>
        <dbReference type="ARBA" id="ARBA00022553"/>
    </source>
</evidence>
<feature type="compositionally biased region" description="Basic and acidic residues" evidence="16">
    <location>
        <begin position="530"/>
        <end position="541"/>
    </location>
</feature>
<dbReference type="Pfam" id="PF00271">
    <property type="entry name" value="Helicase_C"/>
    <property type="match status" value="1"/>
</dbReference>
<evidence type="ECO:0000313" key="20">
    <source>
        <dbReference type="Proteomes" id="UP000770661"/>
    </source>
</evidence>
<dbReference type="GO" id="GO:0008094">
    <property type="term" value="F:ATP-dependent activity, acting on DNA"/>
    <property type="evidence" value="ECO:0007669"/>
    <property type="project" value="UniProtKB-ARBA"/>
</dbReference>
<evidence type="ECO:0000256" key="15">
    <source>
        <dbReference type="ARBA" id="ARBA00082628"/>
    </source>
</evidence>
<accession>A0A8J4Y774</accession>
<organism evidence="19 20">
    <name type="scientific">Chionoecetes opilio</name>
    <name type="common">Atlantic snow crab</name>
    <name type="synonym">Cancer opilio</name>
    <dbReference type="NCBI Taxonomy" id="41210"/>
    <lineage>
        <taxon>Eukaryota</taxon>
        <taxon>Metazoa</taxon>
        <taxon>Ecdysozoa</taxon>
        <taxon>Arthropoda</taxon>
        <taxon>Crustacea</taxon>
        <taxon>Multicrustacea</taxon>
        <taxon>Malacostraca</taxon>
        <taxon>Eumalacostraca</taxon>
        <taxon>Eucarida</taxon>
        <taxon>Decapoda</taxon>
        <taxon>Pleocyemata</taxon>
        <taxon>Brachyura</taxon>
        <taxon>Eubrachyura</taxon>
        <taxon>Majoidea</taxon>
        <taxon>Majidae</taxon>
        <taxon>Chionoecetes</taxon>
    </lineage>
</organism>
<dbReference type="SMART" id="SM00487">
    <property type="entry name" value="DEXDc"/>
    <property type="match status" value="1"/>
</dbReference>
<feature type="domain" description="Helicase C-terminal" evidence="18">
    <location>
        <begin position="1130"/>
        <end position="1287"/>
    </location>
</feature>
<dbReference type="Gene3D" id="3.40.50.300">
    <property type="entry name" value="P-loop containing nucleotide triphosphate hydrolases"/>
    <property type="match status" value="1"/>
</dbReference>
<evidence type="ECO:0000259" key="17">
    <source>
        <dbReference type="PROSITE" id="PS51192"/>
    </source>
</evidence>
<feature type="region of interest" description="Disordered" evidence="16">
    <location>
        <begin position="207"/>
        <end position="278"/>
    </location>
</feature>
<comment type="similarity">
    <text evidence="2">Belongs to the SNF2/RAD54 helicase family.</text>
</comment>
<dbReference type="InterPro" id="IPR050628">
    <property type="entry name" value="SNF2_RAD54_helicase_TF"/>
</dbReference>
<evidence type="ECO:0000256" key="7">
    <source>
        <dbReference type="ARBA" id="ARBA00022806"/>
    </source>
</evidence>
<dbReference type="InterPro" id="IPR038718">
    <property type="entry name" value="SNF2-like_sf"/>
</dbReference>
<dbReference type="CDD" id="cd18793">
    <property type="entry name" value="SF2_C_SNF"/>
    <property type="match status" value="1"/>
</dbReference>
<evidence type="ECO:0000256" key="5">
    <source>
        <dbReference type="ARBA" id="ARBA00022741"/>
    </source>
</evidence>
<dbReference type="InterPro" id="IPR027417">
    <property type="entry name" value="P-loop_NTPase"/>
</dbReference>
<dbReference type="OrthoDB" id="423559at2759"/>
<evidence type="ECO:0000256" key="16">
    <source>
        <dbReference type="SAM" id="MobiDB-lite"/>
    </source>
</evidence>
<evidence type="ECO:0000256" key="1">
    <source>
        <dbReference type="ARBA" id="ARBA00004123"/>
    </source>
</evidence>
<keyword evidence="8" id="KW-0067">ATP-binding</keyword>
<keyword evidence="6" id="KW-0378">Hydrolase</keyword>
<evidence type="ECO:0000256" key="2">
    <source>
        <dbReference type="ARBA" id="ARBA00007025"/>
    </source>
</evidence>
<evidence type="ECO:0000256" key="6">
    <source>
        <dbReference type="ARBA" id="ARBA00022801"/>
    </source>
</evidence>
<dbReference type="PANTHER" id="PTHR45626">
    <property type="entry name" value="TRANSCRIPTION TERMINATION FACTOR 2-RELATED"/>
    <property type="match status" value="1"/>
</dbReference>
<dbReference type="GO" id="GO:0005634">
    <property type="term" value="C:nucleus"/>
    <property type="evidence" value="ECO:0007669"/>
    <property type="project" value="UniProtKB-SubCell"/>
</dbReference>
<feature type="region of interest" description="Disordered" evidence="16">
    <location>
        <begin position="530"/>
        <end position="551"/>
    </location>
</feature>
<evidence type="ECO:0000256" key="11">
    <source>
        <dbReference type="ARBA" id="ARBA00023163"/>
    </source>
</evidence>
<dbReference type="InterPro" id="IPR014001">
    <property type="entry name" value="Helicase_ATP-bd"/>
</dbReference>
<dbReference type="GO" id="GO:0005737">
    <property type="term" value="C:cytoplasm"/>
    <property type="evidence" value="ECO:0007669"/>
    <property type="project" value="UniProtKB-ARBA"/>
</dbReference>
<dbReference type="GO" id="GO:0005524">
    <property type="term" value="F:ATP binding"/>
    <property type="evidence" value="ECO:0007669"/>
    <property type="project" value="UniProtKB-KW"/>
</dbReference>
<proteinExistence type="inferred from homology"/>
<feature type="compositionally biased region" description="Low complexity" evidence="16">
    <location>
        <begin position="339"/>
        <end position="351"/>
    </location>
</feature>
<dbReference type="InterPro" id="IPR001650">
    <property type="entry name" value="Helicase_C-like"/>
</dbReference>
<comment type="subcellular location">
    <subcellularLocation>
        <location evidence="1">Nucleus</location>
    </subcellularLocation>
</comment>
<feature type="compositionally biased region" description="Basic residues" evidence="16">
    <location>
        <begin position="34"/>
        <end position="45"/>
    </location>
</feature>
<dbReference type="PROSITE" id="PS51192">
    <property type="entry name" value="HELICASE_ATP_BIND_1"/>
    <property type="match status" value="1"/>
</dbReference>
<dbReference type="PANTHER" id="PTHR45626:SF50">
    <property type="entry name" value="TRANSCRIPTION TERMINATION FACTOR 2"/>
    <property type="match status" value="1"/>
</dbReference>
<protein>
    <recommendedName>
        <fullName evidence="13">Transcription termination factor 2</fullName>
    </recommendedName>
    <alternativeName>
        <fullName evidence="15">RNA polymerase II termination factor</fullName>
    </alternativeName>
    <alternativeName>
        <fullName evidence="14">Transcription release factor 2</fullName>
    </alternativeName>
</protein>
<feature type="region of interest" description="Disordered" evidence="16">
    <location>
        <begin position="84"/>
        <end position="149"/>
    </location>
</feature>
<gene>
    <name evidence="19" type="primary">Ttf2</name>
    <name evidence="19" type="ORF">GWK47_046542</name>
</gene>
<evidence type="ECO:0000256" key="10">
    <source>
        <dbReference type="ARBA" id="ARBA00023125"/>
    </source>
</evidence>
<evidence type="ECO:0000313" key="19">
    <source>
        <dbReference type="EMBL" id="KAG0721408.1"/>
    </source>
</evidence>
<comment type="caution">
    <text evidence="19">The sequence shown here is derived from an EMBL/GenBank/DDBJ whole genome shotgun (WGS) entry which is preliminary data.</text>
</comment>
<evidence type="ECO:0000256" key="8">
    <source>
        <dbReference type="ARBA" id="ARBA00022840"/>
    </source>
</evidence>
<feature type="compositionally biased region" description="Acidic residues" evidence="16">
    <location>
        <begin position="224"/>
        <end position="233"/>
    </location>
</feature>
<feature type="region of interest" description="Disordered" evidence="16">
    <location>
        <begin position="318"/>
        <end position="358"/>
    </location>
</feature>
<keyword evidence="5" id="KW-0547">Nucleotide-binding</keyword>
<dbReference type="Gene3D" id="3.40.50.10810">
    <property type="entry name" value="Tandem AAA-ATPase domain"/>
    <property type="match status" value="1"/>
</dbReference>
<keyword evidence="7" id="KW-0347">Helicase</keyword>
<keyword evidence="10" id="KW-0238">DNA-binding</keyword>
<dbReference type="SUPFAM" id="SSF52540">
    <property type="entry name" value="P-loop containing nucleoside triphosphate hydrolases"/>
    <property type="match status" value="2"/>
</dbReference>
<feature type="compositionally biased region" description="Polar residues" evidence="16">
    <location>
        <begin position="322"/>
        <end position="338"/>
    </location>
</feature>
<dbReference type="Proteomes" id="UP000770661">
    <property type="component" value="Unassembled WGS sequence"/>
</dbReference>
<feature type="region of interest" description="Disordered" evidence="16">
    <location>
        <begin position="1034"/>
        <end position="1068"/>
    </location>
</feature>
<feature type="compositionally biased region" description="Basic and acidic residues" evidence="16">
    <location>
        <begin position="1053"/>
        <end position="1063"/>
    </location>
</feature>
<dbReference type="SMART" id="SM00490">
    <property type="entry name" value="HELICc"/>
    <property type="match status" value="1"/>
</dbReference>
<feature type="compositionally biased region" description="Low complexity" evidence="16">
    <location>
        <begin position="1"/>
        <end position="18"/>
    </location>
</feature>
<evidence type="ECO:0000256" key="14">
    <source>
        <dbReference type="ARBA" id="ARBA00079067"/>
    </source>
</evidence>
<reference evidence="19" key="1">
    <citation type="submission" date="2020-07" db="EMBL/GenBank/DDBJ databases">
        <title>The High-quality genome of the commercially important snow crab, Chionoecetes opilio.</title>
        <authorList>
            <person name="Jeong J.-H."/>
            <person name="Ryu S."/>
        </authorList>
    </citation>
    <scope>NUCLEOTIDE SEQUENCE</scope>
    <source>
        <strain evidence="19">MADBK_172401_WGS</strain>
        <tissue evidence="19">Digestive gland</tissue>
    </source>
</reference>
<dbReference type="GO" id="GO:0004386">
    <property type="term" value="F:helicase activity"/>
    <property type="evidence" value="ECO:0007669"/>
    <property type="project" value="UniProtKB-KW"/>
</dbReference>
<dbReference type="EMBL" id="JACEEZ010011235">
    <property type="protein sequence ID" value="KAG0721408.1"/>
    <property type="molecule type" value="Genomic_DNA"/>
</dbReference>
<dbReference type="Pfam" id="PF00176">
    <property type="entry name" value="SNF2-rel_dom"/>
    <property type="match status" value="1"/>
</dbReference>
<feature type="compositionally biased region" description="Polar residues" evidence="16">
    <location>
        <begin position="135"/>
        <end position="149"/>
    </location>
</feature>
<keyword evidence="9" id="KW-0805">Transcription regulation</keyword>
<feature type="region of interest" description="Disordered" evidence="16">
    <location>
        <begin position="1"/>
        <end position="47"/>
    </location>
</feature>
<evidence type="ECO:0000256" key="13">
    <source>
        <dbReference type="ARBA" id="ARBA00070113"/>
    </source>
</evidence>
<evidence type="ECO:0000256" key="12">
    <source>
        <dbReference type="ARBA" id="ARBA00023242"/>
    </source>
</evidence>
<keyword evidence="3" id="KW-0806">Transcription termination</keyword>
<dbReference type="GO" id="GO:0003677">
    <property type="term" value="F:DNA binding"/>
    <property type="evidence" value="ECO:0007669"/>
    <property type="project" value="UniProtKB-KW"/>
</dbReference>
<keyword evidence="12" id="KW-0539">Nucleus</keyword>
<sequence length="1303" mass="144940">MQSSVDSSLSGVESSPDVIQGSPYAYDVADTPKSHRGHLRQPPHHSNKETYVTLLDSEEEDNPRKVDINGRALDSQQRKLIIDSSDSVISESDDDNATLPVEYPTVKPKSHLTPSLASHYPHPTGMGRNEDGKVVSSTPTYESQATGGVWNNDTSQIIMTDDHLNSPKSSSVHINPRNIVAIDSDSSPYVHQGHQDSYSDWRRYRTSQKTKKKLPLQKVVPSDSESDESDDDVLAIPRRSKKAIGTSDSESENDSPVRERRGQAALFSPSTDEEGFDLPDLIGTTHDGKGKIGAENISTDSVKVLTNQQKYGGKYKIKKSTTHPSQRAEVSSHSLRNQSSSFLEVSGSSLGNTSGRSLPSFNLADMTTAEIEQKLKEKKRLLPRVDARALSDGGARIRNQIQELEAALSIMSMESVQAESSPNSSANISVSSSSDVSSCSASSKEIAIVSPDASQNLKFSSDKEGLSPVIAKLEEQLRKKKMESRFTGPDHLHNGEGREKYWAEIRQLEKEIAKKKGVGMYRYMPQVPEHKQVDSAEKSAEPEEDTLEETKKTLQELQRLYRSSQIAQLEDGGKRLRQRIVDLEKKVMLMEFNKNAAKTSPEIIVVNSPRNYKQSNLPNLDPLKLGLEGSKKQPLQTLSQNVLDAMYAVDTNIGANNYGGKISYVRHKEMVRVTGDAVESLHNALLSAPDIDTTKAEQPEDLKVTLMDHQSRGLEWLLWRESQLPPGGILADDMGLGKTLMMLALILRHQELVNEGILVDDFSSFKEEQESGDEDTGGWFSKKSGQSRFSLIPSNGTLVVCPASLLGQWEGEVKKHVRRGSLQVLVYHGNARERSVRSLAQFDLVVTTYQIVAREAFKFCEQKDLNKKKDNVPKVKARDQGQLFQVGWNRVILDEAHMVRNHKSKSAQGVCLLRGGRRWALTGTPIQNRELDLYSLVRFLRVTPFDDYTCWKHQVSNNSAQGRQRISLLVKALLLRRTKDQLDVHSGKKIVELPEKTVVHHELLLSQEEREVYDRVFTYSRSALVEYMKTSEEKESEKAMKWSGPNKLTGQTQDKEDGKHGSGGEEGIGILNEENEEVAGLASGEQDGMDQDLVAHMSTLNIDDDEETSEGSDVLTTANPVFKETCKSSKIKCLIDEVKQLRSTNASDKCIVVSQWTSMLEIVGKHLKEAGMRYQAITGKVLVKDRAAIVEDFNSNPQGPRVMLLSLAAGGVGLNLVGANHLFMLDMHWNPQMEAQACDRIYRVGQTKPVTIHRFMVGNTVEKKIIDLQQKKLQLADGILSGAKHTTNNKLTLEDMKTLFNVT</sequence>
<keyword evidence="4" id="KW-0597">Phosphoprotein</keyword>
<dbReference type="PROSITE" id="PS51194">
    <property type="entry name" value="HELICASE_CTER"/>
    <property type="match status" value="1"/>
</dbReference>
<dbReference type="FunFam" id="3.40.50.10810:FF:000043">
    <property type="entry name" value="Transcription termination factor 2"/>
    <property type="match status" value="1"/>
</dbReference>
<dbReference type="InterPro" id="IPR049730">
    <property type="entry name" value="SNF2/RAD54-like_C"/>
</dbReference>